<evidence type="ECO:0000256" key="4">
    <source>
        <dbReference type="ARBA" id="ARBA00023242"/>
    </source>
</evidence>
<feature type="compositionally biased region" description="Low complexity" evidence="6">
    <location>
        <begin position="432"/>
        <end position="441"/>
    </location>
</feature>
<dbReference type="InterPro" id="IPR008967">
    <property type="entry name" value="p53-like_TF_DNA-bd_sf"/>
</dbReference>
<dbReference type="SUPFAM" id="SSF49417">
    <property type="entry name" value="p53-like transcription factors"/>
    <property type="match status" value="1"/>
</dbReference>
<feature type="compositionally biased region" description="Low complexity" evidence="6">
    <location>
        <begin position="464"/>
        <end position="473"/>
    </location>
</feature>
<feature type="compositionally biased region" description="Low complexity" evidence="6">
    <location>
        <begin position="76"/>
        <end position="93"/>
    </location>
</feature>
<feature type="region of interest" description="Disordered" evidence="6">
    <location>
        <begin position="596"/>
        <end position="617"/>
    </location>
</feature>
<dbReference type="PROSITE" id="PS50252">
    <property type="entry name" value="TBOX_3"/>
    <property type="match status" value="1"/>
</dbReference>
<proteinExistence type="predicted"/>
<feature type="compositionally biased region" description="Polar residues" evidence="6">
    <location>
        <begin position="351"/>
        <end position="366"/>
    </location>
</feature>
<evidence type="ECO:0000256" key="1">
    <source>
        <dbReference type="ARBA" id="ARBA00023015"/>
    </source>
</evidence>
<feature type="compositionally biased region" description="Acidic residues" evidence="6">
    <location>
        <begin position="196"/>
        <end position="206"/>
    </location>
</feature>
<feature type="compositionally biased region" description="Polar residues" evidence="6">
    <location>
        <begin position="516"/>
        <end position="528"/>
    </location>
</feature>
<feature type="region of interest" description="Disordered" evidence="6">
    <location>
        <begin position="279"/>
        <end position="366"/>
    </location>
</feature>
<dbReference type="EMBL" id="JAWDGP010003917">
    <property type="protein sequence ID" value="KAK3769479.1"/>
    <property type="molecule type" value="Genomic_DNA"/>
</dbReference>
<feature type="compositionally biased region" description="Low complexity" evidence="6">
    <location>
        <begin position="298"/>
        <end position="331"/>
    </location>
</feature>
<evidence type="ECO:0000259" key="7">
    <source>
        <dbReference type="PROSITE" id="PS50252"/>
    </source>
</evidence>
<dbReference type="GO" id="GO:0005634">
    <property type="term" value="C:nucleus"/>
    <property type="evidence" value="ECO:0007669"/>
    <property type="project" value="UniProtKB-SubCell"/>
</dbReference>
<evidence type="ECO:0000256" key="6">
    <source>
        <dbReference type="SAM" id="MobiDB-lite"/>
    </source>
</evidence>
<evidence type="ECO:0000256" key="2">
    <source>
        <dbReference type="ARBA" id="ARBA00023125"/>
    </source>
</evidence>
<feature type="compositionally biased region" description="Low complexity" evidence="6">
    <location>
        <begin position="499"/>
        <end position="515"/>
    </location>
</feature>
<feature type="region of interest" description="Disordered" evidence="6">
    <location>
        <begin position="75"/>
        <end position="208"/>
    </location>
</feature>
<keyword evidence="4 5" id="KW-0539">Nucleus</keyword>
<keyword evidence="9" id="KW-1185">Reference proteome</keyword>
<evidence type="ECO:0000313" key="8">
    <source>
        <dbReference type="EMBL" id="KAK3769479.1"/>
    </source>
</evidence>
<dbReference type="AlphaFoldDB" id="A0AAE0ZHF4"/>
<sequence>MDLSLDAQPSDRSTLLPEACGASYRHRKSQLQDQFLSSNHEHCEDKDLIALPTPSVEKVRLSPVLPASVSEKAAMNNNNNHNNIYDNNNGHKNSMTYLPSVTSSDSLFGSDVPTSGTVGLKDHVMKSTPSPTSPPPLNPMSSSKNKRHWRTSSSAHTHDCKKRRSTGQSSLSSNNGNDIAPAQQTSLEDVKSTDAQDSDGEDDNNIDDAKKIKHLTVSLPSRASPSSCHQDTTEELDMVGVGSQNHEQNITDCQHGHNVRNSSRLQADSRPSAIVKVKTELPSPPQGCYNINDDGHNDNSSTTSGPDSSISEGRGMSMTSPSSCPISSETSKTIFSASPGVSPRHVRSPSPIGQNRQPHFNQQRQLQHVHQPFNPLNGQNYPYPHHFLGQAYSSHKIFPQPYANNHHHIPPQLIHQQHHDLLSTRRRAASTSSSSPSSSSSPPSPDLHHHLHHPQSHPDPHLPPLTTTTTTTTVRPQQLSPKASNFSIAAILGGSYSRNTLSSSSSNSVITSNHTPSNCTDRISGNGESCATARKISDSHTEARCIRKSVTHHVELGSGESRPNSPSPPLTPTTPSLTSPLRDCDVDVEIDVGGTDSAVTVTSSPQRKEQDASYGGVIGPRCKSSLSAAKEGAQEGETTKVKCRLETKDLWDKFHELGTEMIITKTGSSQCAILNRGAQNQHSKTKALTKHWSFELVSKGAAPYSHKAPMMQLPRSSCMSHNALRDTGTRDIIASAQ</sequence>
<dbReference type="Proteomes" id="UP001283361">
    <property type="component" value="Unassembled WGS sequence"/>
</dbReference>
<comment type="caution">
    <text evidence="8">The sequence shown here is derived from an EMBL/GenBank/DDBJ whole genome shotgun (WGS) entry which is preliminary data.</text>
</comment>
<keyword evidence="1" id="KW-0805">Transcription regulation</keyword>
<comment type="subcellular location">
    <subcellularLocation>
        <location evidence="5">Nucleus</location>
    </subcellularLocation>
</comment>
<organism evidence="8 9">
    <name type="scientific">Elysia crispata</name>
    <name type="common">lettuce slug</name>
    <dbReference type="NCBI Taxonomy" id="231223"/>
    <lineage>
        <taxon>Eukaryota</taxon>
        <taxon>Metazoa</taxon>
        <taxon>Spiralia</taxon>
        <taxon>Lophotrochozoa</taxon>
        <taxon>Mollusca</taxon>
        <taxon>Gastropoda</taxon>
        <taxon>Heterobranchia</taxon>
        <taxon>Euthyneura</taxon>
        <taxon>Panpulmonata</taxon>
        <taxon>Sacoglossa</taxon>
        <taxon>Placobranchoidea</taxon>
        <taxon>Plakobranchidae</taxon>
        <taxon>Elysia</taxon>
    </lineage>
</organism>
<evidence type="ECO:0000313" key="9">
    <source>
        <dbReference type="Proteomes" id="UP001283361"/>
    </source>
</evidence>
<dbReference type="InterPro" id="IPR046360">
    <property type="entry name" value="T-box_DNA-bd"/>
</dbReference>
<feature type="compositionally biased region" description="Polar residues" evidence="6">
    <location>
        <begin position="166"/>
        <end position="187"/>
    </location>
</feature>
<feature type="region of interest" description="Disordered" evidence="6">
    <location>
        <begin position="499"/>
        <end position="528"/>
    </location>
</feature>
<feature type="domain" description="T-box" evidence="7">
    <location>
        <begin position="645"/>
        <end position="667"/>
    </location>
</feature>
<feature type="compositionally biased region" description="Polar residues" evidence="6">
    <location>
        <begin position="94"/>
        <end position="117"/>
    </location>
</feature>
<dbReference type="GO" id="GO:0045893">
    <property type="term" value="P:positive regulation of DNA-templated transcription"/>
    <property type="evidence" value="ECO:0007669"/>
    <property type="project" value="InterPro"/>
</dbReference>
<gene>
    <name evidence="8" type="ORF">RRG08_027049</name>
</gene>
<protein>
    <recommendedName>
        <fullName evidence="7">T-box domain-containing protein</fullName>
    </recommendedName>
</protein>
<keyword evidence="2 5" id="KW-0238">DNA-binding</keyword>
<evidence type="ECO:0000256" key="5">
    <source>
        <dbReference type="PROSITE-ProRule" id="PRU00201"/>
    </source>
</evidence>
<accession>A0AAE0ZHF4</accession>
<dbReference type="InterPro" id="IPR036960">
    <property type="entry name" value="T-box_sf"/>
</dbReference>
<comment type="caution">
    <text evidence="5">Lacks conserved residue(s) required for the propagation of feature annotation.</text>
</comment>
<name>A0AAE0ZHF4_9GAST</name>
<dbReference type="Gene3D" id="2.60.40.820">
    <property type="entry name" value="Transcription factor, T-box"/>
    <property type="match status" value="1"/>
</dbReference>
<feature type="region of interest" description="Disordered" evidence="6">
    <location>
        <begin position="552"/>
        <end position="581"/>
    </location>
</feature>
<reference evidence="8" key="1">
    <citation type="journal article" date="2023" name="G3 (Bethesda)">
        <title>A reference genome for the long-term kleptoplast-retaining sea slug Elysia crispata morphotype clarki.</title>
        <authorList>
            <person name="Eastman K.E."/>
            <person name="Pendleton A.L."/>
            <person name="Shaikh M.A."/>
            <person name="Suttiyut T."/>
            <person name="Ogas R."/>
            <person name="Tomko P."/>
            <person name="Gavelis G."/>
            <person name="Widhalm J.R."/>
            <person name="Wisecaver J.H."/>
        </authorList>
    </citation>
    <scope>NUCLEOTIDE SEQUENCE</scope>
    <source>
        <strain evidence="8">ECLA1</strain>
    </source>
</reference>
<keyword evidence="3" id="KW-0804">Transcription</keyword>
<feature type="region of interest" description="Disordered" evidence="6">
    <location>
        <begin position="417"/>
        <end position="481"/>
    </location>
</feature>
<evidence type="ECO:0000256" key="3">
    <source>
        <dbReference type="ARBA" id="ARBA00023163"/>
    </source>
</evidence>
<dbReference type="GO" id="GO:0003677">
    <property type="term" value="F:DNA binding"/>
    <property type="evidence" value="ECO:0007669"/>
    <property type="project" value="UniProtKB-UniRule"/>
</dbReference>
<dbReference type="GO" id="GO:0003700">
    <property type="term" value="F:DNA-binding transcription factor activity"/>
    <property type="evidence" value="ECO:0007669"/>
    <property type="project" value="InterPro"/>
</dbReference>